<dbReference type="EMBL" id="CP014167">
    <property type="protein sequence ID" value="ANS73178.1"/>
    <property type="molecule type" value="Genomic_DNA"/>
</dbReference>
<dbReference type="STRING" id="1462996.AWM70_00085"/>
<dbReference type="OrthoDB" id="2663737at2"/>
<dbReference type="RefSeq" id="WP_068693244.1">
    <property type="nucleotide sequence ID" value="NZ_CP014167.1"/>
</dbReference>
<dbReference type="AlphaFoldDB" id="A0A1B1MVH4"/>
<sequence length="71" mass="8101">MNRSEIDVDKTYVGKSGLRRRVLRIRINGADSQGYLGDVEYIPIDRKGKEGKPQTCGNWTFAQWAISEEVK</sequence>
<organism evidence="1 2">
    <name type="scientific">Paenibacillus yonginensis</name>
    <dbReference type="NCBI Taxonomy" id="1462996"/>
    <lineage>
        <taxon>Bacteria</taxon>
        <taxon>Bacillati</taxon>
        <taxon>Bacillota</taxon>
        <taxon>Bacilli</taxon>
        <taxon>Bacillales</taxon>
        <taxon>Paenibacillaceae</taxon>
        <taxon>Paenibacillus</taxon>
    </lineage>
</organism>
<name>A0A1B1MVH4_9BACL</name>
<dbReference type="Proteomes" id="UP000092573">
    <property type="component" value="Chromosome"/>
</dbReference>
<evidence type="ECO:0000313" key="1">
    <source>
        <dbReference type="EMBL" id="ANS73178.1"/>
    </source>
</evidence>
<dbReference type="KEGG" id="pyg:AWM70_00085"/>
<reference evidence="1 2" key="1">
    <citation type="submission" date="2016-01" db="EMBL/GenBank/DDBJ databases">
        <title>Complete Genome Sequence of Paenibacillus yonginensis DCY84, a novel Plant Growth-Promoting Bacteria with Elicitation of Induced Systemic Resistance.</title>
        <authorList>
            <person name="Kim Y.J."/>
            <person name="Yang D.C."/>
            <person name="Sukweenadhi J."/>
        </authorList>
    </citation>
    <scope>NUCLEOTIDE SEQUENCE [LARGE SCALE GENOMIC DNA]</scope>
    <source>
        <strain evidence="1 2">DCY84</strain>
    </source>
</reference>
<gene>
    <name evidence="1" type="ORF">AWM70_00085</name>
</gene>
<keyword evidence="2" id="KW-1185">Reference proteome</keyword>
<protein>
    <submittedName>
        <fullName evidence="1">Uncharacterized protein</fullName>
    </submittedName>
</protein>
<accession>A0A1B1MVH4</accession>
<evidence type="ECO:0000313" key="2">
    <source>
        <dbReference type="Proteomes" id="UP000092573"/>
    </source>
</evidence>
<proteinExistence type="predicted"/>